<dbReference type="Proteomes" id="UP000625711">
    <property type="component" value="Unassembled WGS sequence"/>
</dbReference>
<protein>
    <submittedName>
        <fullName evidence="1">Uncharacterized protein</fullName>
    </submittedName>
</protein>
<dbReference type="EMBL" id="JAACXV010000272">
    <property type="protein sequence ID" value="KAF7280855.1"/>
    <property type="molecule type" value="Genomic_DNA"/>
</dbReference>
<gene>
    <name evidence="1" type="ORF">GWI33_005455</name>
</gene>
<accession>A0A834IN74</accession>
<organism evidence="1 2">
    <name type="scientific">Rhynchophorus ferrugineus</name>
    <name type="common">Red palm weevil</name>
    <name type="synonym">Curculio ferrugineus</name>
    <dbReference type="NCBI Taxonomy" id="354439"/>
    <lineage>
        <taxon>Eukaryota</taxon>
        <taxon>Metazoa</taxon>
        <taxon>Ecdysozoa</taxon>
        <taxon>Arthropoda</taxon>
        <taxon>Hexapoda</taxon>
        <taxon>Insecta</taxon>
        <taxon>Pterygota</taxon>
        <taxon>Neoptera</taxon>
        <taxon>Endopterygota</taxon>
        <taxon>Coleoptera</taxon>
        <taxon>Polyphaga</taxon>
        <taxon>Cucujiformia</taxon>
        <taxon>Curculionidae</taxon>
        <taxon>Dryophthorinae</taxon>
        <taxon>Rhynchophorus</taxon>
    </lineage>
</organism>
<reference evidence="1" key="1">
    <citation type="submission" date="2020-08" db="EMBL/GenBank/DDBJ databases">
        <title>Genome sequencing and assembly of the red palm weevil Rhynchophorus ferrugineus.</title>
        <authorList>
            <person name="Dias G.B."/>
            <person name="Bergman C.M."/>
            <person name="Manee M."/>
        </authorList>
    </citation>
    <scope>NUCLEOTIDE SEQUENCE</scope>
    <source>
        <strain evidence="1">AA-2017</strain>
        <tissue evidence="1">Whole larva</tissue>
    </source>
</reference>
<name>A0A834IN74_RHYFE</name>
<evidence type="ECO:0000313" key="1">
    <source>
        <dbReference type="EMBL" id="KAF7280855.1"/>
    </source>
</evidence>
<comment type="caution">
    <text evidence="1">The sequence shown here is derived from an EMBL/GenBank/DDBJ whole genome shotgun (WGS) entry which is preliminary data.</text>
</comment>
<keyword evidence="2" id="KW-1185">Reference proteome</keyword>
<proteinExistence type="predicted"/>
<sequence length="102" mass="11172">MVKDIVMCPFFHAFEEYSCLYCKLISFEASPGVTTKFYQTERIFFINGHEPPFVLFFEGADVGYQTVKSGKSTMGGKKLAVAPPPPVPGPAAAPHLQQAAEI</sequence>
<evidence type="ECO:0000313" key="2">
    <source>
        <dbReference type="Proteomes" id="UP000625711"/>
    </source>
</evidence>
<dbReference type="AlphaFoldDB" id="A0A834IN74"/>